<feature type="region of interest" description="Disordered" evidence="2">
    <location>
        <begin position="90"/>
        <end position="135"/>
    </location>
</feature>
<evidence type="ECO:0000256" key="1">
    <source>
        <dbReference type="PROSITE-ProRule" id="PRU00176"/>
    </source>
</evidence>
<dbReference type="Proteomes" id="UP000887563">
    <property type="component" value="Unplaced"/>
</dbReference>
<dbReference type="InterPro" id="IPR000504">
    <property type="entry name" value="RRM_dom"/>
</dbReference>
<feature type="compositionally biased region" description="Polar residues" evidence="2">
    <location>
        <begin position="315"/>
        <end position="344"/>
    </location>
</feature>
<evidence type="ECO:0000259" key="3">
    <source>
        <dbReference type="PROSITE" id="PS50102"/>
    </source>
</evidence>
<name>A0A914KYX2_MELIC</name>
<keyword evidence="1" id="KW-0694">RNA-binding</keyword>
<evidence type="ECO:0000313" key="4">
    <source>
        <dbReference type="Proteomes" id="UP000887563"/>
    </source>
</evidence>
<protein>
    <submittedName>
        <fullName evidence="5">RRM domain-containing protein</fullName>
    </submittedName>
</protein>
<evidence type="ECO:0000256" key="2">
    <source>
        <dbReference type="SAM" id="MobiDB-lite"/>
    </source>
</evidence>
<feature type="compositionally biased region" description="Low complexity" evidence="2">
    <location>
        <begin position="294"/>
        <end position="309"/>
    </location>
</feature>
<dbReference type="InterPro" id="IPR012677">
    <property type="entry name" value="Nucleotide-bd_a/b_plait_sf"/>
</dbReference>
<dbReference type="PANTHER" id="PTHR23147">
    <property type="entry name" value="SERINE/ARGININE RICH SPLICING FACTOR"/>
    <property type="match status" value="1"/>
</dbReference>
<dbReference type="Pfam" id="PF00076">
    <property type="entry name" value="RRM_1"/>
    <property type="match status" value="1"/>
</dbReference>
<accession>A0A914KYX2</accession>
<feature type="domain" description="RRM" evidence="3">
    <location>
        <begin position="2"/>
        <end position="72"/>
    </location>
</feature>
<dbReference type="Gene3D" id="3.30.70.330">
    <property type="match status" value="1"/>
</dbReference>
<dbReference type="SMART" id="SM00360">
    <property type="entry name" value="RRM"/>
    <property type="match status" value="1"/>
</dbReference>
<dbReference type="PROSITE" id="PS50102">
    <property type="entry name" value="RRM"/>
    <property type="match status" value="1"/>
</dbReference>
<dbReference type="InterPro" id="IPR035979">
    <property type="entry name" value="RBD_domain_sf"/>
</dbReference>
<reference evidence="5" key="1">
    <citation type="submission" date="2022-11" db="UniProtKB">
        <authorList>
            <consortium name="WormBaseParasite"/>
        </authorList>
    </citation>
    <scope>IDENTIFICATION</scope>
</reference>
<organism evidence="4 5">
    <name type="scientific">Meloidogyne incognita</name>
    <name type="common">Southern root-knot nematode worm</name>
    <name type="synonym">Oxyuris incognita</name>
    <dbReference type="NCBI Taxonomy" id="6306"/>
    <lineage>
        <taxon>Eukaryota</taxon>
        <taxon>Metazoa</taxon>
        <taxon>Ecdysozoa</taxon>
        <taxon>Nematoda</taxon>
        <taxon>Chromadorea</taxon>
        <taxon>Rhabditida</taxon>
        <taxon>Tylenchina</taxon>
        <taxon>Tylenchomorpha</taxon>
        <taxon>Tylenchoidea</taxon>
        <taxon>Meloidogynidae</taxon>
        <taxon>Meloidogyninae</taxon>
        <taxon>Meloidogyne</taxon>
        <taxon>Meloidogyne incognita group</taxon>
    </lineage>
</organism>
<keyword evidence="4" id="KW-1185">Reference proteome</keyword>
<dbReference type="SUPFAM" id="SSF54928">
    <property type="entry name" value="RNA-binding domain, RBD"/>
    <property type="match status" value="1"/>
</dbReference>
<sequence length="448" mass="50911">MVKLFIGNLPENIDSTRLRGLFSPHVRVQECDVLKNFAFVHVANENDADKAIKKFDKFRFMGRELHVERSTSRLRKQPGMSDKCFTCGAEEHKTSQCPGNPNRKRNMNSNNGGHKSNKKPRPLMFDKPPLRQFPRQPSLNNLNFPPLQHNHQHFPPLMHQQPPLPQQSLQQQQSCWGYKMGGGSGENDPELPCPHNPELQKLYEQYKDSRTRYFFYREQLLKELRLQPPQQQQQQILQNEQHQHLPPQNLNKIGGGTVNNNDQQSVIRVDLTQLLQPKKEPDTMRPPLPTSLFQQQQPPTEQKQQQKQQHYFNIPPQQQNPSILNNPPPLQINSIYSNSLPSITSNSNSQQQLLESGGGGLNFSISAPQSFQSQQPAYFSSGTERIGAPSTSGYQSTYNALPTNYNTNITTTNLSMGLTGQQPPQSSNLAATIKQPTPLASIQPFRFN</sequence>
<dbReference type="InterPro" id="IPR050907">
    <property type="entry name" value="SRSF"/>
</dbReference>
<dbReference type="WBParaSite" id="Minc3s00142g05897">
    <property type="protein sequence ID" value="Minc3s00142g05897"/>
    <property type="gene ID" value="Minc3s00142g05897"/>
</dbReference>
<evidence type="ECO:0000313" key="5">
    <source>
        <dbReference type="WBParaSite" id="Minc3s00142g05897"/>
    </source>
</evidence>
<feature type="compositionally biased region" description="Low complexity" evidence="2">
    <location>
        <begin position="345"/>
        <end position="355"/>
    </location>
</feature>
<dbReference type="GO" id="GO:0003723">
    <property type="term" value="F:RNA binding"/>
    <property type="evidence" value="ECO:0007669"/>
    <property type="project" value="UniProtKB-UniRule"/>
</dbReference>
<dbReference type="AlphaFoldDB" id="A0A914KYX2"/>
<feature type="region of interest" description="Disordered" evidence="2">
    <location>
        <begin position="275"/>
        <end position="367"/>
    </location>
</feature>
<proteinExistence type="predicted"/>